<feature type="region of interest" description="Disordered" evidence="1">
    <location>
        <begin position="575"/>
        <end position="653"/>
    </location>
</feature>
<dbReference type="GO" id="GO:0005737">
    <property type="term" value="C:cytoplasm"/>
    <property type="evidence" value="ECO:0007669"/>
    <property type="project" value="TreeGrafter"/>
</dbReference>
<dbReference type="AlphaFoldDB" id="A0A226E456"/>
<dbReference type="Pfam" id="PF23316">
    <property type="entry name" value="Ig_DLEC1_6th"/>
    <property type="match status" value="1"/>
</dbReference>
<dbReference type="GO" id="GO:0015631">
    <property type="term" value="F:tubulin binding"/>
    <property type="evidence" value="ECO:0007669"/>
    <property type="project" value="TreeGrafter"/>
</dbReference>
<comment type="caution">
    <text evidence="2">The sequence shown here is derived from an EMBL/GenBank/DDBJ whole genome shotgun (WGS) entry which is preliminary data.</text>
</comment>
<dbReference type="InterPro" id="IPR033304">
    <property type="entry name" value="DLEC1"/>
</dbReference>
<dbReference type="GO" id="GO:0008285">
    <property type="term" value="P:negative regulation of cell population proliferation"/>
    <property type="evidence" value="ECO:0007669"/>
    <property type="project" value="InterPro"/>
</dbReference>
<organism evidence="2 3">
    <name type="scientific">Folsomia candida</name>
    <name type="common">Springtail</name>
    <dbReference type="NCBI Taxonomy" id="158441"/>
    <lineage>
        <taxon>Eukaryota</taxon>
        <taxon>Metazoa</taxon>
        <taxon>Ecdysozoa</taxon>
        <taxon>Arthropoda</taxon>
        <taxon>Hexapoda</taxon>
        <taxon>Collembola</taxon>
        <taxon>Entomobryomorpha</taxon>
        <taxon>Isotomoidea</taxon>
        <taxon>Isotomidae</taxon>
        <taxon>Proisotominae</taxon>
        <taxon>Folsomia</taxon>
    </lineage>
</organism>
<dbReference type="GO" id="GO:0005929">
    <property type="term" value="C:cilium"/>
    <property type="evidence" value="ECO:0007669"/>
    <property type="project" value="TreeGrafter"/>
</dbReference>
<dbReference type="EMBL" id="LNIX01000007">
    <property type="protein sequence ID" value="OXA51701.1"/>
    <property type="molecule type" value="Genomic_DNA"/>
</dbReference>
<dbReference type="STRING" id="158441.A0A226E456"/>
<dbReference type="OrthoDB" id="2115465at2759"/>
<dbReference type="PANTHER" id="PTHR46348:SF1">
    <property type="entry name" value="DELETED IN LUNG AND ESOPHAGEAL CANCER PROTEIN 1"/>
    <property type="match status" value="1"/>
</dbReference>
<dbReference type="InterPro" id="IPR013783">
    <property type="entry name" value="Ig-like_fold"/>
</dbReference>
<sequence length="1038" mass="115915">MGINFRGTSPELQTLCEYQFPRLADENNCTRFGSYLEGGEEEDDEDAFFEELLTNQQPSASDHHNFTLIMIFPRFSNEELHVTHISEATCLCKHPRGGCHPNSFTDTWTIDWRQWPPDVPRISQGVKIPINLAVNSSLRVLEATPLNSGSVAFYQSLKGLFNPCQTSSLQVSPPALLFLNSRKGQFYSVKLHLKNVDVVPHRVKIIPPKNQCFSVAWTSHRTSIVPGLAVPILVQYKPASNASVNEILYIVVEGAGGLTVPLIACSEPPPILEFEEWDCGCSVLRVARTTSFEIKNAGSEGRFWLLTEDEFRYQYIAYPKRRLPESNPNGARKLLTNSSGGVVQVIAGPFSINTACFKLLRNQRIKIQVSYTPKTAGLHYEKLAVMCDNGEVRWIAVKGIGIDMHYSGLIDLQVASYWTAPPVDLPFDEKCRCISMYYFWSVRPLKSEFGGGFPNTIEGNNGRSCFSRFPEATLQPSDIGHSHHHSHQKEPSKKVVDLRILPSQGILRQRQMTDFTVSAPSPQQIGYYACVISLFVEQLEDTSSTAICGFINELENIGMNDVPIHLDFLKKSMLGKTGGRHPPSRPKKLLQSNSGEGNLGEEDDEEEEEDEGELEFIMPPRSTMGGHPCAEPKKFSRRSWTTTDSSGRESGVDNEIKRLGEGTKTTRRPRSWGVKNLDVLKPIVEVEIWLRCMPLEVRFSPPVIVGRANSNYSNWPLFIRVITVTNDSQWPVQVQLPQLMEVTSSICCEPNNLTLQPLESADFTAIICLKNHGKMNQPLTGTMNVLGSKVKVPFSIHCSITCTGPYITALTPLVHFGFIQMSCEKMKTIAIQNIGDRPARCVASVNAQDLYDFDGHNLSPYNCTVEGMKLLRVWPSWGVLEPQETMGINVYLSAEIEGDFVASITVSVEDVADSSIYIPVCAVVQNPFLFLEESEIFMCQETLQNNKVEDSSVTLVNPTGFPITFVWQPCLIGRQSQMLSVEFCPQTGFVPGRGTMDVVLSLSANSEYVDLRYVYAVCMVDGMKEPLILKISSDFDME</sequence>
<feature type="compositionally biased region" description="Acidic residues" evidence="1">
    <location>
        <begin position="599"/>
        <end position="614"/>
    </location>
</feature>
<feature type="compositionally biased region" description="Basic residues" evidence="1">
    <location>
        <begin position="578"/>
        <end position="588"/>
    </location>
</feature>
<dbReference type="OMA" id="DTWTIDW"/>
<reference evidence="2 3" key="1">
    <citation type="submission" date="2015-12" db="EMBL/GenBank/DDBJ databases">
        <title>The genome of Folsomia candida.</title>
        <authorList>
            <person name="Faddeeva A."/>
            <person name="Derks M.F."/>
            <person name="Anvar Y."/>
            <person name="Smit S."/>
            <person name="Van Straalen N."/>
            <person name="Roelofs D."/>
        </authorList>
    </citation>
    <scope>NUCLEOTIDE SEQUENCE [LARGE SCALE GENOMIC DNA]</scope>
    <source>
        <strain evidence="2 3">VU population</strain>
        <tissue evidence="2">Whole body</tissue>
    </source>
</reference>
<evidence type="ECO:0000313" key="3">
    <source>
        <dbReference type="Proteomes" id="UP000198287"/>
    </source>
</evidence>
<dbReference type="Proteomes" id="UP000198287">
    <property type="component" value="Unassembled WGS sequence"/>
</dbReference>
<name>A0A226E456_FOLCA</name>
<evidence type="ECO:0000256" key="1">
    <source>
        <dbReference type="SAM" id="MobiDB-lite"/>
    </source>
</evidence>
<dbReference type="PANTHER" id="PTHR46348">
    <property type="entry name" value="DELETED IN LUNG AND ESOPHAGEAL CANCER PROTEIN 1"/>
    <property type="match status" value="1"/>
</dbReference>
<accession>A0A226E456</accession>
<dbReference type="Gene3D" id="2.60.40.10">
    <property type="entry name" value="Immunoglobulins"/>
    <property type="match status" value="2"/>
</dbReference>
<protein>
    <submittedName>
        <fullName evidence="2">Deleted in lung and esophageal cancer protein 1</fullName>
    </submittedName>
</protein>
<gene>
    <name evidence="2" type="ORF">Fcan01_13447</name>
</gene>
<keyword evidence="3" id="KW-1185">Reference proteome</keyword>
<proteinExistence type="predicted"/>
<evidence type="ECO:0000313" key="2">
    <source>
        <dbReference type="EMBL" id="OXA51701.1"/>
    </source>
</evidence>